<dbReference type="PANTHER" id="PTHR46632">
    <property type="entry name" value="E3 UBIQUITIN-PROTEIN LIGASE SINA-LIKE 4"/>
    <property type="match status" value="1"/>
</dbReference>
<dbReference type="Pfam" id="PF21361">
    <property type="entry name" value="Sina_ZnF"/>
    <property type="match status" value="1"/>
</dbReference>
<evidence type="ECO:0000256" key="6">
    <source>
        <dbReference type="ARBA" id="ARBA00022723"/>
    </source>
</evidence>
<keyword evidence="6" id="KW-0479">Metal-binding</keyword>
<evidence type="ECO:0000259" key="12">
    <source>
        <dbReference type="PROSITE" id="PS51081"/>
    </source>
</evidence>
<evidence type="ECO:0000256" key="9">
    <source>
        <dbReference type="ARBA" id="ARBA00022833"/>
    </source>
</evidence>
<keyword evidence="8" id="KW-0833">Ubl conjugation pathway</keyword>
<evidence type="ECO:0000256" key="5">
    <source>
        <dbReference type="ARBA" id="ARBA00022679"/>
    </source>
</evidence>
<dbReference type="InterPro" id="IPR013010">
    <property type="entry name" value="Znf_SIAH"/>
</dbReference>
<comment type="function">
    <text evidence="10">E3 ubiquitin-protein ligase that mediates ubiquitination and subsequent proteasomal degradation of target proteins. E3 ubiquitin ligases accept ubiquitin from an E2 ubiquitin-conjugating enzyme in the form of a thioester and then directly transfers the ubiquitin to targeted substrates. It probably triggers the ubiquitin-mediated degradation of different substrates.</text>
</comment>
<accession>A0AAJ6T1Y6</accession>
<dbReference type="Gene3D" id="3.30.40.10">
    <property type="entry name" value="Zinc/RING finger domain, C3HC4 (zinc finger)"/>
    <property type="match status" value="1"/>
</dbReference>
<dbReference type="PANTHER" id="PTHR46632:SF16">
    <property type="entry name" value="E3 UBIQUITIN-PROTEIN LIGASE SINA-LIKE 10"/>
    <property type="match status" value="1"/>
</dbReference>
<evidence type="ECO:0000256" key="11">
    <source>
        <dbReference type="PROSITE-ProRule" id="PRU00455"/>
    </source>
</evidence>
<comment type="pathway">
    <text evidence="2">Protein modification; protein ubiquitination.</text>
</comment>
<dbReference type="InterPro" id="IPR044286">
    <property type="entry name" value="SINL_plant"/>
</dbReference>
<keyword evidence="9" id="KW-0862">Zinc</keyword>
<dbReference type="InterPro" id="IPR049548">
    <property type="entry name" value="Sina-like_RING"/>
</dbReference>
<feature type="domain" description="SIAH-type" evidence="12">
    <location>
        <begin position="92"/>
        <end position="150"/>
    </location>
</feature>
<dbReference type="GO" id="GO:0061630">
    <property type="term" value="F:ubiquitin protein ligase activity"/>
    <property type="evidence" value="ECO:0007669"/>
    <property type="project" value="UniProtKB-EC"/>
</dbReference>
<dbReference type="AlphaFoldDB" id="A0AAJ6T1Y6"/>
<dbReference type="EC" id="2.3.2.27" evidence="4"/>
<evidence type="ECO:0000313" key="13">
    <source>
        <dbReference type="Proteomes" id="UP000694918"/>
    </source>
</evidence>
<evidence type="ECO:0000256" key="3">
    <source>
        <dbReference type="ARBA" id="ARBA00009119"/>
    </source>
</evidence>
<protein>
    <recommendedName>
        <fullName evidence="4">RING-type E3 ubiquitin transferase</fullName>
        <ecNumber evidence="4">2.3.2.27</ecNumber>
    </recommendedName>
</protein>
<dbReference type="PROSITE" id="PS51081">
    <property type="entry name" value="ZF_SIAH"/>
    <property type="match status" value="1"/>
</dbReference>
<keyword evidence="13" id="KW-1185">Reference proteome</keyword>
<dbReference type="Proteomes" id="UP000694918">
    <property type="component" value="Unplaced"/>
</dbReference>
<dbReference type="CDD" id="cd16571">
    <property type="entry name" value="RING-HC_SIAHs"/>
    <property type="match status" value="1"/>
</dbReference>
<proteinExistence type="inferred from homology"/>
<organism evidence="13 14">
    <name type="scientific">Populus euphratica</name>
    <name type="common">Euphrates poplar</name>
    <dbReference type="NCBI Taxonomy" id="75702"/>
    <lineage>
        <taxon>Eukaryota</taxon>
        <taxon>Viridiplantae</taxon>
        <taxon>Streptophyta</taxon>
        <taxon>Embryophyta</taxon>
        <taxon>Tracheophyta</taxon>
        <taxon>Spermatophyta</taxon>
        <taxon>Magnoliopsida</taxon>
        <taxon>eudicotyledons</taxon>
        <taxon>Gunneridae</taxon>
        <taxon>Pentapetalae</taxon>
        <taxon>rosids</taxon>
        <taxon>fabids</taxon>
        <taxon>Malpighiales</taxon>
        <taxon>Salicaceae</taxon>
        <taxon>Saliceae</taxon>
        <taxon>Populus</taxon>
    </lineage>
</organism>
<dbReference type="InterPro" id="IPR013083">
    <property type="entry name" value="Znf_RING/FYVE/PHD"/>
</dbReference>
<keyword evidence="7 11" id="KW-0863">Zinc-finger</keyword>
<evidence type="ECO:0000313" key="14">
    <source>
        <dbReference type="RefSeq" id="XP_011002805.1"/>
    </source>
</evidence>
<name>A0AAJ6T1Y6_POPEU</name>
<keyword evidence="5" id="KW-0808">Transferase</keyword>
<dbReference type="GO" id="GO:0008270">
    <property type="term" value="F:zinc ion binding"/>
    <property type="evidence" value="ECO:0007669"/>
    <property type="project" value="UniProtKB-KW"/>
</dbReference>
<dbReference type="Pfam" id="PF21362">
    <property type="entry name" value="Sina_RING"/>
    <property type="match status" value="1"/>
</dbReference>
<evidence type="ECO:0000256" key="1">
    <source>
        <dbReference type="ARBA" id="ARBA00000900"/>
    </source>
</evidence>
<dbReference type="SUPFAM" id="SSF49599">
    <property type="entry name" value="TRAF domain-like"/>
    <property type="match status" value="1"/>
</dbReference>
<dbReference type="RefSeq" id="XP_011002805.1">
    <property type="nucleotide sequence ID" value="XM_011004503.1"/>
</dbReference>
<dbReference type="KEGG" id="peu:105109718"/>
<dbReference type="GeneID" id="105109718"/>
<evidence type="ECO:0000256" key="8">
    <source>
        <dbReference type="ARBA" id="ARBA00022786"/>
    </source>
</evidence>
<evidence type="ECO:0000256" key="10">
    <source>
        <dbReference type="ARBA" id="ARBA00024004"/>
    </source>
</evidence>
<reference evidence="14" key="1">
    <citation type="submission" date="2025-08" db="UniProtKB">
        <authorList>
            <consortium name="RefSeq"/>
        </authorList>
    </citation>
    <scope>IDENTIFICATION</scope>
</reference>
<comment type="catalytic activity">
    <reaction evidence="1">
        <text>S-ubiquitinyl-[E2 ubiquitin-conjugating enzyme]-L-cysteine + [acceptor protein]-L-lysine = [E2 ubiquitin-conjugating enzyme]-L-cysteine + N(6)-ubiquitinyl-[acceptor protein]-L-lysine.</text>
        <dbReference type="EC" id="2.3.2.27"/>
    </reaction>
</comment>
<sequence length="277" mass="30510">MAKRNKVSSSKLQSEVLIKLARRDKGFISVILDSEVLDCLICFKPFIIPIFQCTNGHAACSSCCSKLAHLCPSCSLPIGYIHCLAIEKVLESAKTSCQNMKYGCKETVNYSKKCDHEKSCIYATCSCPVPGCSFVSSSKQLFSHLSSIHVGDVKHLEYDCKIPVSFTASKKFVVLQEKKEGVVFILNNALQIMGNVIMVSCIGPLSKGGYFYELSANSKGNSLIFRSFTPCFRSRVDNPPSVRFLLVPGGFFGSGGEVTLDLCIWRKDAYSSHHPKQ</sequence>
<evidence type="ECO:0000256" key="7">
    <source>
        <dbReference type="ARBA" id="ARBA00022771"/>
    </source>
</evidence>
<gene>
    <name evidence="14" type="primary">LOC105109718</name>
</gene>
<evidence type="ECO:0000256" key="2">
    <source>
        <dbReference type="ARBA" id="ARBA00004906"/>
    </source>
</evidence>
<comment type="similarity">
    <text evidence="3">Belongs to the SINA (Seven in absentia) family.</text>
</comment>
<evidence type="ECO:0000256" key="4">
    <source>
        <dbReference type="ARBA" id="ARBA00012483"/>
    </source>
</evidence>